<accession>A0A9D1J5J6</accession>
<sequence length="675" mass="70500">SAVMAIFRRKGANLPRTDFAALFLLSAALALLLAGNSRESLLTAQGQFAGKEAVLSGTVSSVVRREDGGSSFLLKNASVTADDGTEGRADVLFYADGELSFDGGERVRLRAELSDELTLSQIGMGAELTAFRPEYLGEEGAAFWHPLYALRNDFLTWAQVRVYAAMPRESGNVMLGMLLGSREQLESDVYALLQGSGLVHILSVSGLHIAVFFSLTQLILRRAGKRAALLISIPLAGLYVFLTGASVPSVRSFVMIAFMALAEVLFRPKNVNASLGLAVTFFCLTGPMSVVQMGTILSVAAIWCLYAVAPAIRMPGGKASGVLQGGAVSLAVSAVTLPVMAILSGYLPLLSPFCSILALPVMPAALALGVGCVLFGGSAVGRILGAAADLLVEWIFFVSKLGDAGPKIPLGSEMVTFGCAAVAVLLVLSALFIGIRQISRHRSLFASMAALLLAVTGLSAVLQPDSGLRLVSLEGVYILQDGPQALVIGSGRSDYAGQTAAQYLRANGVTDYTLLVPEGKMAFTGGSFSLLTQFPAGQLIAAGNDSRLASALAFTEAGTIVPAEGWSRWALFDGCEMEIRPGDEGPYLLLTAGGTRLVLQDKDDPRVYGGLFTLCYDEGAEALSVPAAAESASLLQKLAAGAECPGWGAGFTRPDWTVLLTGSASEGGESDAQNE</sequence>
<evidence type="ECO:0000256" key="1">
    <source>
        <dbReference type="ARBA" id="ARBA00004651"/>
    </source>
</evidence>
<proteinExistence type="predicted"/>
<feature type="transmembrane region" description="Helical" evidence="6">
    <location>
        <begin position="197"/>
        <end position="220"/>
    </location>
</feature>
<evidence type="ECO:0000259" key="7">
    <source>
        <dbReference type="Pfam" id="PF03772"/>
    </source>
</evidence>
<evidence type="ECO:0000256" key="5">
    <source>
        <dbReference type="ARBA" id="ARBA00023136"/>
    </source>
</evidence>
<keyword evidence="3 6" id="KW-0812">Transmembrane</keyword>
<feature type="transmembrane region" description="Helical" evidence="6">
    <location>
        <begin position="296"/>
        <end position="314"/>
    </location>
</feature>
<feature type="transmembrane region" description="Helical" evidence="6">
    <location>
        <begin position="227"/>
        <end position="244"/>
    </location>
</feature>
<keyword evidence="2" id="KW-1003">Cell membrane</keyword>
<dbReference type="Pfam" id="PF03772">
    <property type="entry name" value="Competence"/>
    <property type="match status" value="1"/>
</dbReference>
<organism evidence="8 9">
    <name type="scientific">Candidatus Faecivivens stercoravium</name>
    <dbReference type="NCBI Taxonomy" id="2840803"/>
    <lineage>
        <taxon>Bacteria</taxon>
        <taxon>Bacillati</taxon>
        <taxon>Bacillota</taxon>
        <taxon>Clostridia</taxon>
        <taxon>Eubacteriales</taxon>
        <taxon>Oscillospiraceae</taxon>
        <taxon>Oscillospiraceae incertae sedis</taxon>
        <taxon>Candidatus Faecivivens</taxon>
    </lineage>
</organism>
<feature type="domain" description="ComEC/Rec2-related protein" evidence="7">
    <location>
        <begin position="177"/>
        <end position="429"/>
    </location>
</feature>
<evidence type="ECO:0000256" key="2">
    <source>
        <dbReference type="ARBA" id="ARBA00022475"/>
    </source>
</evidence>
<feature type="transmembrane region" description="Helical" evidence="6">
    <location>
        <begin position="355"/>
        <end position="376"/>
    </location>
</feature>
<dbReference type="PANTHER" id="PTHR30619:SF7">
    <property type="entry name" value="BETA-LACTAMASE DOMAIN PROTEIN"/>
    <property type="match status" value="1"/>
</dbReference>
<dbReference type="GO" id="GO:0005886">
    <property type="term" value="C:plasma membrane"/>
    <property type="evidence" value="ECO:0007669"/>
    <property type="project" value="UniProtKB-SubCell"/>
</dbReference>
<feature type="transmembrane region" description="Helical" evidence="6">
    <location>
        <begin position="414"/>
        <end position="435"/>
    </location>
</feature>
<dbReference type="NCBIfam" id="TIGR00360">
    <property type="entry name" value="ComEC_N-term"/>
    <property type="match status" value="1"/>
</dbReference>
<name>A0A9D1J5J6_9FIRM</name>
<keyword evidence="5 6" id="KW-0472">Membrane</keyword>
<reference evidence="8" key="2">
    <citation type="journal article" date="2021" name="PeerJ">
        <title>Extensive microbial diversity within the chicken gut microbiome revealed by metagenomics and culture.</title>
        <authorList>
            <person name="Gilroy R."/>
            <person name="Ravi A."/>
            <person name="Getino M."/>
            <person name="Pursley I."/>
            <person name="Horton D.L."/>
            <person name="Alikhan N.F."/>
            <person name="Baker D."/>
            <person name="Gharbi K."/>
            <person name="Hall N."/>
            <person name="Watson M."/>
            <person name="Adriaenssens E.M."/>
            <person name="Foster-Nyarko E."/>
            <person name="Jarju S."/>
            <person name="Secka A."/>
            <person name="Antonio M."/>
            <person name="Oren A."/>
            <person name="Chaudhuri R.R."/>
            <person name="La Ragione R."/>
            <person name="Hildebrand F."/>
            <person name="Pallen M.J."/>
        </authorList>
    </citation>
    <scope>NUCLEOTIDE SEQUENCE</scope>
    <source>
        <strain evidence="8">CHK189-12415</strain>
    </source>
</reference>
<feature type="transmembrane region" description="Helical" evidence="6">
    <location>
        <begin position="444"/>
        <end position="462"/>
    </location>
</feature>
<feature type="non-terminal residue" evidence="8">
    <location>
        <position position="1"/>
    </location>
</feature>
<evidence type="ECO:0000313" key="8">
    <source>
        <dbReference type="EMBL" id="HIR61630.1"/>
    </source>
</evidence>
<dbReference type="AlphaFoldDB" id="A0A9D1J5J6"/>
<evidence type="ECO:0000256" key="6">
    <source>
        <dbReference type="SAM" id="Phobius"/>
    </source>
</evidence>
<dbReference type="PANTHER" id="PTHR30619">
    <property type="entry name" value="DNA INTERNALIZATION/COMPETENCE PROTEIN COMEC/REC2"/>
    <property type="match status" value="1"/>
</dbReference>
<reference evidence="8" key="1">
    <citation type="submission" date="2020-10" db="EMBL/GenBank/DDBJ databases">
        <authorList>
            <person name="Gilroy R."/>
        </authorList>
    </citation>
    <scope>NUCLEOTIDE SEQUENCE</scope>
    <source>
        <strain evidence="8">CHK189-12415</strain>
    </source>
</reference>
<dbReference type="InterPro" id="IPR052159">
    <property type="entry name" value="Competence_DNA_uptake"/>
</dbReference>
<comment type="subcellular location">
    <subcellularLocation>
        <location evidence="1">Cell membrane</location>
        <topology evidence="1">Multi-pass membrane protein</topology>
    </subcellularLocation>
</comment>
<evidence type="ECO:0000256" key="3">
    <source>
        <dbReference type="ARBA" id="ARBA00022692"/>
    </source>
</evidence>
<protein>
    <submittedName>
        <fullName evidence="8">ComEC/Rec2 family competence protein</fullName>
    </submittedName>
</protein>
<dbReference type="InterPro" id="IPR004477">
    <property type="entry name" value="ComEC_N"/>
</dbReference>
<comment type="caution">
    <text evidence="8">The sequence shown here is derived from an EMBL/GenBank/DDBJ whole genome shotgun (WGS) entry which is preliminary data.</text>
</comment>
<gene>
    <name evidence="8" type="ORF">IAB37_08665</name>
</gene>
<dbReference type="Proteomes" id="UP000824241">
    <property type="component" value="Unassembled WGS sequence"/>
</dbReference>
<feature type="transmembrane region" description="Helical" evidence="6">
    <location>
        <begin position="326"/>
        <end position="349"/>
    </location>
</feature>
<feature type="transmembrane region" description="Helical" evidence="6">
    <location>
        <begin position="383"/>
        <end position="402"/>
    </location>
</feature>
<evidence type="ECO:0000313" key="9">
    <source>
        <dbReference type="Proteomes" id="UP000824241"/>
    </source>
</evidence>
<evidence type="ECO:0000256" key="4">
    <source>
        <dbReference type="ARBA" id="ARBA00022989"/>
    </source>
</evidence>
<keyword evidence="4 6" id="KW-1133">Transmembrane helix</keyword>
<dbReference type="EMBL" id="DVHA01000282">
    <property type="protein sequence ID" value="HIR61630.1"/>
    <property type="molecule type" value="Genomic_DNA"/>
</dbReference>